<name>A0A024GEV4_9STRA</name>
<dbReference type="EMBL" id="CAIX01000093">
    <property type="protein sequence ID" value="CCI45232.1"/>
    <property type="molecule type" value="Genomic_DNA"/>
</dbReference>
<accession>A0A024GEV4</accession>
<dbReference type="InParanoid" id="A0A024GEV4"/>
<comment type="caution">
    <text evidence="1">The sequence shown here is derived from an EMBL/GenBank/DDBJ whole genome shotgun (WGS) entry which is preliminary data.</text>
</comment>
<dbReference type="Proteomes" id="UP000053237">
    <property type="component" value="Unassembled WGS sequence"/>
</dbReference>
<evidence type="ECO:0000313" key="2">
    <source>
        <dbReference type="Proteomes" id="UP000053237"/>
    </source>
</evidence>
<organism evidence="1 2">
    <name type="scientific">Albugo candida</name>
    <dbReference type="NCBI Taxonomy" id="65357"/>
    <lineage>
        <taxon>Eukaryota</taxon>
        <taxon>Sar</taxon>
        <taxon>Stramenopiles</taxon>
        <taxon>Oomycota</taxon>
        <taxon>Peronosporomycetes</taxon>
        <taxon>Albuginales</taxon>
        <taxon>Albuginaceae</taxon>
        <taxon>Albugo</taxon>
    </lineage>
</organism>
<dbReference type="AlphaFoldDB" id="A0A024GEV4"/>
<gene>
    <name evidence="1" type="ORF">BN9_061050</name>
</gene>
<reference evidence="1 2" key="1">
    <citation type="submission" date="2012-05" db="EMBL/GenBank/DDBJ databases">
        <title>Recombination and specialization in a pathogen metapopulation.</title>
        <authorList>
            <person name="Gardiner A."/>
            <person name="Kemen E."/>
            <person name="Schultz-Larsen T."/>
            <person name="MacLean D."/>
            <person name="Van Oosterhout C."/>
            <person name="Jones J.D.G."/>
        </authorList>
    </citation>
    <scope>NUCLEOTIDE SEQUENCE [LARGE SCALE GENOMIC DNA]</scope>
    <source>
        <strain evidence="1 2">Ac Nc2</strain>
    </source>
</reference>
<sequence length="181" mass="20941">MLGDALCDEYSLSRCPRMVQEHCNQMGVWGGRTPCSMDSFFWLFVLVEKCGECTRSIISQLLHKSIEREKCSRSSYDNVPLQPFWSMLAIQCRTKCFIQIVCIINIASCSINMVLSMPEIPKRGLTPVTKIYITTPRIRKRYPLMLFQQKRPQTDLPGERDLFGDQYACSQRPFCQHSEIV</sequence>
<evidence type="ECO:0000313" key="1">
    <source>
        <dbReference type="EMBL" id="CCI45232.1"/>
    </source>
</evidence>
<protein>
    <submittedName>
        <fullName evidence="1">Uncharacterized protein</fullName>
    </submittedName>
</protein>
<proteinExistence type="predicted"/>
<keyword evidence="2" id="KW-1185">Reference proteome</keyword>